<feature type="compositionally biased region" description="Gly residues" evidence="1">
    <location>
        <begin position="1"/>
        <end position="19"/>
    </location>
</feature>
<accession>A0ABV6SVL1</accession>
<evidence type="ECO:0000313" key="3">
    <source>
        <dbReference type="Proteomes" id="UP001589898"/>
    </source>
</evidence>
<reference evidence="2 3" key="1">
    <citation type="submission" date="2024-09" db="EMBL/GenBank/DDBJ databases">
        <authorList>
            <person name="Sun Q."/>
            <person name="Mori K."/>
        </authorList>
    </citation>
    <scope>NUCLEOTIDE SEQUENCE [LARGE SCALE GENOMIC DNA]</scope>
    <source>
        <strain evidence="2 3">KCTC 52403</strain>
    </source>
</reference>
<protein>
    <recommendedName>
        <fullName evidence="4">DUF937 domain-containing protein</fullName>
    </recommendedName>
</protein>
<feature type="region of interest" description="Disordered" evidence="1">
    <location>
        <begin position="1"/>
        <end position="28"/>
    </location>
</feature>
<dbReference type="Proteomes" id="UP001589898">
    <property type="component" value="Unassembled WGS sequence"/>
</dbReference>
<gene>
    <name evidence="2" type="ORF">ACFFFU_06845</name>
</gene>
<proteinExistence type="predicted"/>
<dbReference type="RefSeq" id="WP_189497870.1">
    <property type="nucleotide sequence ID" value="NZ_BMZT01000008.1"/>
</dbReference>
<comment type="caution">
    <text evidence="2">The sequence shown here is derived from an EMBL/GenBank/DDBJ whole genome shotgun (WGS) entry which is preliminary data.</text>
</comment>
<evidence type="ECO:0008006" key="4">
    <source>
        <dbReference type="Google" id="ProtNLM"/>
    </source>
</evidence>
<sequence>MSDGAGGVGGSDGGSGGSSGADSAGTSAAADSLGSVAESVSESVAEAVGSALGAMADAVGLDEALGSVADALGVDAQDLQGLVGAALMGAITGGLPGAVAAVANAVIGGTVASAAHDAVDSMPAPMQSLAHQAVDALLGSVPGGFASASPQGVLGSLASGALTNGVGPSIGDLGEVARSMTGLADAARDVFGGVAAGNYADAVEAASAFEGVLGAQLAQGRGIAAQVSDAFGAGHDLHADGGLGAVGDAMEQLAVSAARLMASR</sequence>
<organism evidence="2 3">
    <name type="scientific">Luteimonas padinae</name>
    <dbReference type="NCBI Taxonomy" id="1714359"/>
    <lineage>
        <taxon>Bacteria</taxon>
        <taxon>Pseudomonadati</taxon>
        <taxon>Pseudomonadota</taxon>
        <taxon>Gammaproteobacteria</taxon>
        <taxon>Lysobacterales</taxon>
        <taxon>Lysobacteraceae</taxon>
        <taxon>Luteimonas</taxon>
    </lineage>
</organism>
<name>A0ABV6SVL1_9GAMM</name>
<evidence type="ECO:0000313" key="2">
    <source>
        <dbReference type="EMBL" id="MFC0717464.1"/>
    </source>
</evidence>
<keyword evidence="3" id="KW-1185">Reference proteome</keyword>
<evidence type="ECO:0000256" key="1">
    <source>
        <dbReference type="SAM" id="MobiDB-lite"/>
    </source>
</evidence>
<dbReference type="EMBL" id="JBHLTF010000028">
    <property type="protein sequence ID" value="MFC0717464.1"/>
    <property type="molecule type" value="Genomic_DNA"/>
</dbReference>